<feature type="active site" evidence="10 11">
    <location>
        <position position="194"/>
    </location>
</feature>
<organism evidence="13 14">
    <name type="scientific">Helicobacter equorum</name>
    <dbReference type="NCBI Taxonomy" id="361872"/>
    <lineage>
        <taxon>Bacteria</taxon>
        <taxon>Pseudomonadati</taxon>
        <taxon>Campylobacterota</taxon>
        <taxon>Epsilonproteobacteria</taxon>
        <taxon>Campylobacterales</taxon>
        <taxon>Helicobacteraceae</taxon>
        <taxon>Helicobacter</taxon>
    </lineage>
</organism>
<dbReference type="CDD" id="cd01748">
    <property type="entry name" value="GATase1_IGP_Synthase"/>
    <property type="match status" value="1"/>
</dbReference>
<evidence type="ECO:0000313" key="13">
    <source>
        <dbReference type="EMBL" id="RDU68586.1"/>
    </source>
</evidence>
<dbReference type="UniPathway" id="UPA00031">
    <property type="reaction ID" value="UER00010"/>
</dbReference>
<evidence type="ECO:0000313" key="14">
    <source>
        <dbReference type="Proteomes" id="UP000256514"/>
    </source>
</evidence>
<proteinExistence type="inferred from homology"/>
<keyword evidence="4 10" id="KW-0378">Hydrolase</keyword>
<dbReference type="SUPFAM" id="SSF52317">
    <property type="entry name" value="Class I glutamine amidotransferase-like"/>
    <property type="match status" value="1"/>
</dbReference>
<evidence type="ECO:0000256" key="10">
    <source>
        <dbReference type="HAMAP-Rule" id="MF_00278"/>
    </source>
</evidence>
<dbReference type="HAMAP" id="MF_00278">
    <property type="entry name" value="HisH"/>
    <property type="match status" value="1"/>
</dbReference>
<dbReference type="Proteomes" id="UP000256514">
    <property type="component" value="Unassembled WGS sequence"/>
</dbReference>
<comment type="catalytic activity">
    <reaction evidence="8 10">
        <text>5-[(5-phospho-1-deoxy-D-ribulos-1-ylimino)methylamino]-1-(5-phospho-beta-D-ribosyl)imidazole-4-carboxamide + L-glutamine = D-erythro-1-(imidazol-4-yl)glycerol 3-phosphate + 5-amino-1-(5-phospho-beta-D-ribosyl)imidazole-4-carboxamide + L-glutamate + H(+)</text>
        <dbReference type="Rhea" id="RHEA:24793"/>
        <dbReference type="ChEBI" id="CHEBI:15378"/>
        <dbReference type="ChEBI" id="CHEBI:29985"/>
        <dbReference type="ChEBI" id="CHEBI:58278"/>
        <dbReference type="ChEBI" id="CHEBI:58359"/>
        <dbReference type="ChEBI" id="CHEBI:58475"/>
        <dbReference type="ChEBI" id="CHEBI:58525"/>
        <dbReference type="EC" id="4.3.2.10"/>
    </reaction>
</comment>
<name>A0A3D8IUE9_9HELI</name>
<dbReference type="GO" id="GO:0005737">
    <property type="term" value="C:cytoplasm"/>
    <property type="evidence" value="ECO:0007669"/>
    <property type="project" value="UniProtKB-SubCell"/>
</dbReference>
<evidence type="ECO:0000256" key="11">
    <source>
        <dbReference type="PIRSR" id="PIRSR000495-1"/>
    </source>
</evidence>
<comment type="catalytic activity">
    <reaction evidence="9 10">
        <text>L-glutamine + H2O = L-glutamate + NH4(+)</text>
        <dbReference type="Rhea" id="RHEA:15889"/>
        <dbReference type="ChEBI" id="CHEBI:15377"/>
        <dbReference type="ChEBI" id="CHEBI:28938"/>
        <dbReference type="ChEBI" id="CHEBI:29985"/>
        <dbReference type="ChEBI" id="CHEBI:58359"/>
        <dbReference type="EC" id="3.5.1.2"/>
    </reaction>
</comment>
<dbReference type="InterPro" id="IPR017926">
    <property type="entry name" value="GATASE"/>
</dbReference>
<evidence type="ECO:0000256" key="8">
    <source>
        <dbReference type="ARBA" id="ARBA00047838"/>
    </source>
</evidence>
<dbReference type="EMBL" id="NXLT01000001">
    <property type="protein sequence ID" value="RDU68586.1"/>
    <property type="molecule type" value="Genomic_DNA"/>
</dbReference>
<dbReference type="AlphaFoldDB" id="A0A3D8IUE9"/>
<dbReference type="Gene3D" id="3.40.50.880">
    <property type="match status" value="1"/>
</dbReference>
<comment type="caution">
    <text evidence="13">The sequence shown here is derived from an EMBL/GenBank/DDBJ whole genome shotgun (WGS) entry which is preliminary data.</text>
</comment>
<dbReference type="EC" id="4.3.2.10" evidence="10"/>
<dbReference type="GO" id="GO:0004359">
    <property type="term" value="F:glutaminase activity"/>
    <property type="evidence" value="ECO:0007669"/>
    <property type="project" value="UniProtKB-EC"/>
</dbReference>
<accession>A0A3D8IUE9</accession>
<feature type="active site" evidence="10 11">
    <location>
        <position position="192"/>
    </location>
</feature>
<dbReference type="OrthoDB" id="9807749at2"/>
<dbReference type="NCBIfam" id="TIGR01855">
    <property type="entry name" value="IMP_synth_hisH"/>
    <property type="match status" value="1"/>
</dbReference>
<evidence type="ECO:0000256" key="1">
    <source>
        <dbReference type="ARBA" id="ARBA00005091"/>
    </source>
</evidence>
<dbReference type="InterPro" id="IPR010139">
    <property type="entry name" value="Imidazole-glycPsynth_HisH"/>
</dbReference>
<comment type="subcellular location">
    <subcellularLocation>
        <location evidence="10">Cytoplasm</location>
    </subcellularLocation>
</comment>
<evidence type="ECO:0000259" key="12">
    <source>
        <dbReference type="Pfam" id="PF00117"/>
    </source>
</evidence>
<gene>
    <name evidence="10 13" type="primary">hisH</name>
    <name evidence="13" type="ORF">CQA54_01935</name>
</gene>
<dbReference type="PANTHER" id="PTHR42701">
    <property type="entry name" value="IMIDAZOLE GLYCEROL PHOSPHATE SYNTHASE SUBUNIT HISH"/>
    <property type="match status" value="1"/>
</dbReference>
<sequence length="210" mass="23631">MNIAILNYKIGNLASVQNALAYASKELKHTTITIESNPYNLMRYDKIILPGVGAFGDAMEHLRISGMQEAIMEFAKSGKYMLGICLGMQLLFEQSSEFGEHRGLGLLRGIIEPFDRAKLGALKVPHVGWNKCFLTEEGKKNTLFLGLEEEFYLYFVHSFCNRDSQNVLAQCEYGYTFSAIVGRDNIFGIQPHPEKSHKVGLQLLKNFVSL</sequence>
<dbReference type="PIRSF" id="PIRSF000495">
    <property type="entry name" value="Amidotransf_hisH"/>
    <property type="match status" value="1"/>
</dbReference>
<comment type="function">
    <text evidence="10">IGPS catalyzes the conversion of PRFAR and glutamine to IGP, AICAR and glutamate. The HisH subunit catalyzes the hydrolysis of glutamine to glutamate and ammonia as part of the synthesis of IGP and AICAR. The resulting ammonia molecule is channeled to the active site of HisF.</text>
</comment>
<keyword evidence="5 10" id="KW-0315">Glutamine amidotransferase</keyword>
<dbReference type="Pfam" id="PF00117">
    <property type="entry name" value="GATase"/>
    <property type="match status" value="1"/>
</dbReference>
<evidence type="ECO:0000256" key="3">
    <source>
        <dbReference type="ARBA" id="ARBA00022605"/>
    </source>
</evidence>
<dbReference type="InterPro" id="IPR029062">
    <property type="entry name" value="Class_I_gatase-like"/>
</dbReference>
<evidence type="ECO:0000256" key="4">
    <source>
        <dbReference type="ARBA" id="ARBA00022801"/>
    </source>
</evidence>
<evidence type="ECO:0000256" key="9">
    <source>
        <dbReference type="ARBA" id="ARBA00049534"/>
    </source>
</evidence>
<comment type="pathway">
    <text evidence="1 10">Amino-acid biosynthesis; L-histidine biosynthesis; L-histidine from 5-phospho-alpha-D-ribose 1-diphosphate: step 5/9.</text>
</comment>
<evidence type="ECO:0000256" key="5">
    <source>
        <dbReference type="ARBA" id="ARBA00022962"/>
    </source>
</evidence>
<dbReference type="PANTHER" id="PTHR42701:SF1">
    <property type="entry name" value="IMIDAZOLE GLYCEROL PHOSPHATE SYNTHASE SUBUNIT HISH"/>
    <property type="match status" value="1"/>
</dbReference>
<evidence type="ECO:0000256" key="2">
    <source>
        <dbReference type="ARBA" id="ARBA00011152"/>
    </source>
</evidence>
<keyword evidence="3 10" id="KW-0028">Amino-acid biosynthesis</keyword>
<protein>
    <recommendedName>
        <fullName evidence="10">Imidazole glycerol phosphate synthase subunit HisH</fullName>
        <ecNumber evidence="10">4.3.2.10</ecNumber>
    </recommendedName>
    <alternativeName>
        <fullName evidence="10">IGP synthase glutaminase subunit</fullName>
        <ecNumber evidence="10">3.5.1.2</ecNumber>
    </alternativeName>
    <alternativeName>
        <fullName evidence="10">IGP synthase subunit HisH</fullName>
    </alternativeName>
    <alternativeName>
        <fullName evidence="10">ImGP synthase subunit HisH</fullName>
        <shortName evidence="10">IGPS subunit HisH</shortName>
    </alternativeName>
</protein>
<keyword evidence="14" id="KW-1185">Reference proteome</keyword>
<keyword evidence="7 10" id="KW-0456">Lyase</keyword>
<evidence type="ECO:0000256" key="6">
    <source>
        <dbReference type="ARBA" id="ARBA00023102"/>
    </source>
</evidence>
<feature type="domain" description="Glutamine amidotransferase" evidence="12">
    <location>
        <begin position="13"/>
        <end position="208"/>
    </location>
</feature>
<dbReference type="GO" id="GO:0016829">
    <property type="term" value="F:lyase activity"/>
    <property type="evidence" value="ECO:0007669"/>
    <property type="project" value="UniProtKB-KW"/>
</dbReference>
<dbReference type="GO" id="GO:0000107">
    <property type="term" value="F:imidazoleglycerol-phosphate synthase activity"/>
    <property type="evidence" value="ECO:0007669"/>
    <property type="project" value="UniProtKB-UniRule"/>
</dbReference>
<dbReference type="EC" id="3.5.1.2" evidence="10"/>
<keyword evidence="10" id="KW-0963">Cytoplasm</keyword>
<evidence type="ECO:0000256" key="7">
    <source>
        <dbReference type="ARBA" id="ARBA00023239"/>
    </source>
</evidence>
<dbReference type="GO" id="GO:0000105">
    <property type="term" value="P:L-histidine biosynthetic process"/>
    <property type="evidence" value="ECO:0007669"/>
    <property type="project" value="UniProtKB-UniRule"/>
</dbReference>
<dbReference type="RefSeq" id="WP_115570527.1">
    <property type="nucleotide sequence ID" value="NZ_NXLT01000001.1"/>
</dbReference>
<comment type="subunit">
    <text evidence="2 10">Heterodimer of HisH and HisF.</text>
</comment>
<dbReference type="PROSITE" id="PS51273">
    <property type="entry name" value="GATASE_TYPE_1"/>
    <property type="match status" value="1"/>
</dbReference>
<keyword evidence="6 10" id="KW-0368">Histidine biosynthesis</keyword>
<feature type="active site" description="Nucleophile" evidence="10 11">
    <location>
        <position position="85"/>
    </location>
</feature>
<reference evidence="13 14" key="1">
    <citation type="submission" date="2018-04" db="EMBL/GenBank/DDBJ databases">
        <title>Novel Campyloabacter and Helicobacter Species and Strains.</title>
        <authorList>
            <person name="Mannion A.J."/>
            <person name="Shen Z."/>
            <person name="Fox J.G."/>
        </authorList>
    </citation>
    <scope>NUCLEOTIDE SEQUENCE [LARGE SCALE GENOMIC DNA]</scope>
    <source>
        <strain evidence="13 14">MIT 12-6600</strain>
    </source>
</reference>